<feature type="transmembrane region" description="Helical" evidence="1">
    <location>
        <begin position="191"/>
        <end position="213"/>
    </location>
</feature>
<comment type="caution">
    <text evidence="2">The sequence shown here is derived from an EMBL/GenBank/DDBJ whole genome shotgun (WGS) entry which is preliminary data.</text>
</comment>
<dbReference type="EMBL" id="JAQLXW010000002">
    <property type="protein sequence ID" value="MDB8002818.1"/>
    <property type="molecule type" value="Genomic_DNA"/>
</dbReference>
<protein>
    <recommendedName>
        <fullName evidence="4">ABC-type transport system involved in multi-copper enzyme maturation, permease component</fullName>
    </recommendedName>
</protein>
<name>A0AAW6D0L1_9FIRM</name>
<reference evidence="2" key="1">
    <citation type="submission" date="2023-01" db="EMBL/GenBank/DDBJ databases">
        <title>Human gut microbiome strain richness.</title>
        <authorList>
            <person name="Chen-Liaw A."/>
        </authorList>
    </citation>
    <scope>NUCLEOTIDE SEQUENCE</scope>
    <source>
        <strain evidence="2">1001283st1_G1_1001283B150217_161031</strain>
    </source>
</reference>
<keyword evidence="1" id="KW-0812">Transmembrane</keyword>
<feature type="transmembrane region" description="Helical" evidence="1">
    <location>
        <begin position="225"/>
        <end position="248"/>
    </location>
</feature>
<dbReference type="AlphaFoldDB" id="A0AAW6D0L1"/>
<keyword evidence="1" id="KW-0472">Membrane</keyword>
<feature type="transmembrane region" description="Helical" evidence="1">
    <location>
        <begin position="300"/>
        <end position="320"/>
    </location>
</feature>
<dbReference type="Proteomes" id="UP001210809">
    <property type="component" value="Unassembled WGS sequence"/>
</dbReference>
<evidence type="ECO:0008006" key="4">
    <source>
        <dbReference type="Google" id="ProtNLM"/>
    </source>
</evidence>
<evidence type="ECO:0000256" key="1">
    <source>
        <dbReference type="SAM" id="Phobius"/>
    </source>
</evidence>
<evidence type="ECO:0000313" key="2">
    <source>
        <dbReference type="EMBL" id="MDB8002818.1"/>
    </source>
</evidence>
<feature type="transmembrane region" description="Helical" evidence="1">
    <location>
        <begin position="125"/>
        <end position="150"/>
    </location>
</feature>
<evidence type="ECO:0000313" key="3">
    <source>
        <dbReference type="Proteomes" id="UP001210809"/>
    </source>
</evidence>
<organism evidence="2 3">
    <name type="scientific">[Eubacterium] siraeum</name>
    <dbReference type="NCBI Taxonomy" id="39492"/>
    <lineage>
        <taxon>Bacteria</taxon>
        <taxon>Bacillati</taxon>
        <taxon>Bacillota</taxon>
        <taxon>Clostridia</taxon>
        <taxon>Eubacteriales</taxon>
        <taxon>Oscillospiraceae</taxon>
        <taxon>Oscillospiraceae incertae sedis</taxon>
    </lineage>
</organism>
<feature type="transmembrane region" description="Helical" evidence="1">
    <location>
        <begin position="81"/>
        <end position="104"/>
    </location>
</feature>
<proteinExistence type="predicted"/>
<accession>A0AAW6D0L1</accession>
<feature type="transmembrane region" description="Helical" evidence="1">
    <location>
        <begin position="399"/>
        <end position="416"/>
    </location>
</feature>
<feature type="transmembrane region" description="Helical" evidence="1">
    <location>
        <begin position="368"/>
        <end position="387"/>
    </location>
</feature>
<keyword evidence="1" id="KW-1133">Transmembrane helix</keyword>
<feature type="transmembrane region" description="Helical" evidence="1">
    <location>
        <begin position="341"/>
        <end position="362"/>
    </location>
</feature>
<sequence length="753" mass="84405">MTAQNSIAEKSFFGRYFLYKLRTNFNYLVFNLIFAFLGMPVMAVCLTYTVGKVNDIVEGRLAEYKTYALNNLGTLLDADTFFMALIFCAIAVMSIITVVSVFRYNLKKCDSDLYLSLPLTNSQRFFADLGVGAVISVAPTVIMGGIASVVTALSGTKLSDKIFSASETDGFLSICLSFVNEKTYLKDIAGIVFFVFITAVTALVFVYLTAVLINACTGRTGDSVVYTILAMIVAVFATLAVFAPVFAVAGEQLDGYMTDIFGKVPPLGTVLAALISFLMLKMNAYNDVYENFNLFNMYSIDTVIVLVISAGVLVLLAYLANKYRKAENTGNHFAFEPAYHIITLALIAGIIAAAVGISNMTVLTTDSLTLIVIISLCAVGYFFAELAHGRKLKKIWQSVLRFVITVVASLLLFTVLNSSGFRDLFFRVPDASEVSGASASYNIVYCDGNNDYKTIYFEDEDSKKAVVDYNKFLVDNKYCFLAGESFKAERYENATVSTVKFSYRLNNGKKVYRTYRLALSSENYDAYAKALYELRLTLSKTDLYYDTFKKTCDKEGVNEVYVFEKGGDYYGKTLDRNVNEKLFEAIKNDYKAGKNSGKLVYRLAFCNHYDNSEYNAFSLEIRENCTETIALLGKSEMTSRKDKFYSAVDAFTVSLSEADKDTYTLMSLFSYNYDPMDIMVSDFKYSDTKKLIEMSTLYDYYTDGAADIECYNIGSTWWWVDGNAHFYIPRDKTSDAERLIKLLLIYHQPTTIR</sequence>
<gene>
    <name evidence="2" type="ORF">PNE09_01925</name>
</gene>
<feature type="transmembrane region" description="Helical" evidence="1">
    <location>
        <begin position="25"/>
        <end position="50"/>
    </location>
</feature>